<dbReference type="RefSeq" id="WP_004376145.1">
    <property type="nucleotide sequence ID" value="NZ_CAUQRS010000023.1"/>
</dbReference>
<accession>A0A448L6G5</accession>
<reference evidence="1 2" key="1">
    <citation type="submission" date="2018-12" db="EMBL/GenBank/DDBJ databases">
        <authorList>
            <consortium name="Pathogen Informatics"/>
        </authorList>
    </citation>
    <scope>NUCLEOTIDE SEQUENCE [LARGE SCALE GENOMIC DNA]</scope>
    <source>
        <strain evidence="1 2">NCTC13071</strain>
    </source>
</reference>
<name>A0A448L6G5_9BACT</name>
<evidence type="ECO:0000313" key="2">
    <source>
        <dbReference type="Proteomes" id="UP000274578"/>
    </source>
</evidence>
<dbReference type="PROSITE" id="PS51257">
    <property type="entry name" value="PROKAR_LIPOPROTEIN"/>
    <property type="match status" value="1"/>
</dbReference>
<sequence>MKKILFSTLVLLTFTACHHETIEERAAREAKEYTQKMCPTPVVNFTRTDSMVFDKTTRTLIYFCSFTDKMDNAEIVNANRTKLSDGLREGLLNDTGLKTYREAGFHFKYIVRSAKDPKKTLYQEKF</sequence>
<organism evidence="1 2">
    <name type="scientific">Segatella oris</name>
    <dbReference type="NCBI Taxonomy" id="28135"/>
    <lineage>
        <taxon>Bacteria</taxon>
        <taxon>Pseudomonadati</taxon>
        <taxon>Bacteroidota</taxon>
        <taxon>Bacteroidia</taxon>
        <taxon>Bacteroidales</taxon>
        <taxon>Prevotellaceae</taxon>
        <taxon>Segatella</taxon>
    </lineage>
</organism>
<dbReference type="EMBL" id="LR134384">
    <property type="protein sequence ID" value="VEH15570.1"/>
    <property type="molecule type" value="Genomic_DNA"/>
</dbReference>
<dbReference type="AlphaFoldDB" id="A0A448L6G5"/>
<proteinExistence type="predicted"/>
<evidence type="ECO:0000313" key="1">
    <source>
        <dbReference type="EMBL" id="VEH15570.1"/>
    </source>
</evidence>
<protein>
    <recommendedName>
        <fullName evidence="3">Lipoprotein</fullName>
    </recommendedName>
</protein>
<gene>
    <name evidence="1" type="ORF">NCTC13071_01574</name>
</gene>
<dbReference type="KEGG" id="poc:NCTC13071_01574"/>
<evidence type="ECO:0008006" key="3">
    <source>
        <dbReference type="Google" id="ProtNLM"/>
    </source>
</evidence>
<dbReference type="GeneID" id="85012390"/>
<dbReference type="Proteomes" id="UP000274578">
    <property type="component" value="Chromosome 1"/>
</dbReference>